<evidence type="ECO:0000256" key="1">
    <source>
        <dbReference type="SAM" id="MobiDB-lite"/>
    </source>
</evidence>
<evidence type="ECO:0000313" key="2">
    <source>
        <dbReference type="EMBL" id="KTD81617.1"/>
    </source>
</evidence>
<protein>
    <submittedName>
        <fullName evidence="2">Uncharacterized protein</fullName>
    </submittedName>
</protein>
<dbReference type="RefSeq" id="WP_058492233.1">
    <property type="nucleotide sequence ID" value="NZ_CBCRUR010000005.1"/>
</dbReference>
<name>A0A0W1AJV5_9GAMM</name>
<sequence length="469" mass="53519">MIEQLTEELAKKPITSILSNEDWFFYKTQWAQLDPSNRSKFISVLAAHSGILPSQIEQAFDNHDDKGTLQITQEFHAAQKIASQKIISMQQRTCFRSMKLDSLAISRAEWLTLIAKFEQHQRSHMSASLFFRILSIIRNTPYDSSIIALTKSQPSRQAKHSLSREEEPLKKRIVRSFLKDVGPNPLIFEQTEQNDALQAKVEATGARISKLDPATPDKRYPVVVKTPGGRKARPLCTINGQSLFKHLTPESKAPKTGRVALSHDRARKDLGDILPQLAVDKAQEVEFVATLKAIKERSGMPRRQSQVAITKAKASDVFRAYGVEITPTNSRSFHWSHLIAHFLADTHELTTPDCQKEITNLVPSTDAANYNTLEAIELFIRNKLINEDTDEIRINVKPEYVDDSHIPNMLVYTLSWVENYGKKHEQVFYINPQSYERITKKMHSTIDVLRENNQTDEPDDWPSENDFTI</sequence>
<gene>
    <name evidence="2" type="ORF">Lwor_0399</name>
</gene>
<dbReference type="Gene3D" id="3.40.570.10">
    <property type="entry name" value="Extracellular Endonuclease, subunit A"/>
    <property type="match status" value="1"/>
</dbReference>
<dbReference type="PATRIC" id="fig|45076.6.peg.441"/>
<accession>A0A0W1AJV5</accession>
<dbReference type="AlphaFoldDB" id="A0A0W1AJV5"/>
<keyword evidence="3" id="KW-1185">Reference proteome</keyword>
<evidence type="ECO:0000313" key="3">
    <source>
        <dbReference type="Proteomes" id="UP000054662"/>
    </source>
</evidence>
<comment type="caution">
    <text evidence="2">The sequence shown here is derived from an EMBL/GenBank/DDBJ whole genome shotgun (WGS) entry which is preliminary data.</text>
</comment>
<dbReference type="OrthoDB" id="5646774at2"/>
<dbReference type="InterPro" id="IPR044929">
    <property type="entry name" value="DNA/RNA_non-sp_Endonuclease_sf"/>
</dbReference>
<dbReference type="EMBL" id="LNZC01000003">
    <property type="protein sequence ID" value="KTD81617.1"/>
    <property type="molecule type" value="Genomic_DNA"/>
</dbReference>
<proteinExistence type="predicted"/>
<reference evidence="2 3" key="1">
    <citation type="submission" date="2015-11" db="EMBL/GenBank/DDBJ databases">
        <title>Genomic analysis of 38 Legionella species identifies large and diverse effector repertoires.</title>
        <authorList>
            <person name="Burstein D."/>
            <person name="Amaro F."/>
            <person name="Zusman T."/>
            <person name="Lifshitz Z."/>
            <person name="Cohen O."/>
            <person name="Gilbert J.A."/>
            <person name="Pupko T."/>
            <person name="Shuman H.A."/>
            <person name="Segal G."/>
        </authorList>
    </citation>
    <scope>NUCLEOTIDE SEQUENCE [LARGE SCALE GENOMIC DNA]</scope>
    <source>
        <strain evidence="2 3">ATCC 49508</strain>
    </source>
</reference>
<feature type="region of interest" description="Disordered" evidence="1">
    <location>
        <begin position="450"/>
        <end position="469"/>
    </location>
</feature>
<organism evidence="2 3">
    <name type="scientific">Legionella worsleiensis</name>
    <dbReference type="NCBI Taxonomy" id="45076"/>
    <lineage>
        <taxon>Bacteria</taxon>
        <taxon>Pseudomonadati</taxon>
        <taxon>Pseudomonadota</taxon>
        <taxon>Gammaproteobacteria</taxon>
        <taxon>Legionellales</taxon>
        <taxon>Legionellaceae</taxon>
        <taxon>Legionella</taxon>
    </lineage>
</organism>
<feature type="compositionally biased region" description="Acidic residues" evidence="1">
    <location>
        <begin position="454"/>
        <end position="463"/>
    </location>
</feature>
<dbReference type="Proteomes" id="UP000054662">
    <property type="component" value="Unassembled WGS sequence"/>
</dbReference>